<dbReference type="Pfam" id="PF02321">
    <property type="entry name" value="OEP"/>
    <property type="match status" value="2"/>
</dbReference>
<dbReference type="RefSeq" id="WP_274943712.1">
    <property type="nucleotide sequence ID" value="NZ_JANWOI010000003.1"/>
</dbReference>
<name>A0A9X3TY84_9PROT</name>
<keyword evidence="2" id="KW-0472">Membrane</keyword>
<dbReference type="PROSITE" id="PS51257">
    <property type="entry name" value="PROKAR_LIPOPROTEIN"/>
    <property type="match status" value="1"/>
</dbReference>
<evidence type="ECO:0000313" key="3">
    <source>
        <dbReference type="EMBL" id="MDA5194006.1"/>
    </source>
</evidence>
<evidence type="ECO:0000313" key="4">
    <source>
        <dbReference type="Proteomes" id="UP001141619"/>
    </source>
</evidence>
<accession>A0A9X3TY84</accession>
<comment type="caution">
    <text evidence="3">The sequence shown here is derived from an EMBL/GenBank/DDBJ whole genome shotgun (WGS) entry which is preliminary data.</text>
</comment>
<dbReference type="Proteomes" id="UP001141619">
    <property type="component" value="Unassembled WGS sequence"/>
</dbReference>
<organism evidence="3 4">
    <name type="scientific">Govanella unica</name>
    <dbReference type="NCBI Taxonomy" id="2975056"/>
    <lineage>
        <taxon>Bacteria</taxon>
        <taxon>Pseudomonadati</taxon>
        <taxon>Pseudomonadota</taxon>
        <taxon>Alphaproteobacteria</taxon>
        <taxon>Emcibacterales</taxon>
        <taxon>Govanellaceae</taxon>
        <taxon>Govanella</taxon>
    </lineage>
</organism>
<reference evidence="3" key="1">
    <citation type="submission" date="2022-08" db="EMBL/GenBank/DDBJ databases">
        <authorList>
            <person name="Vandamme P."/>
            <person name="Hettiarachchi A."/>
            <person name="Peeters C."/>
            <person name="Cnockaert M."/>
            <person name="Carlier A."/>
        </authorList>
    </citation>
    <scope>NUCLEOTIDE SEQUENCE</scope>
    <source>
        <strain evidence="3">LMG 31809</strain>
    </source>
</reference>
<dbReference type="AlphaFoldDB" id="A0A9X3TY84"/>
<evidence type="ECO:0000256" key="2">
    <source>
        <dbReference type="RuleBase" id="RU362097"/>
    </source>
</evidence>
<protein>
    <submittedName>
        <fullName evidence="3">Efflux transporter outer membrane subunit</fullName>
    </submittedName>
</protein>
<keyword evidence="2" id="KW-0812">Transmembrane</keyword>
<sequence>MPRFIHALPFIAMLSACNLAPDYQRPDVNAGEGWRDQATMINQTSAARMNDPVWWEQFGSPELSTLIASALAHNTDLEVAIQRVEQARAALGMAGADRLPTLSASGNVAKDWDRAFQSGTRASDGYRGQATLSYEVDLFGRVANNVKSASLRADAAGYSRDALALVLEAQVVQAYGQILAYNDRMRITRDRLSTAEDIYRIVEARFREGSASGLELAQQRTELANFQATLATLEQSRSIAINQLAVLTGKAPQLFAEPTATLSTLMVPAVVALPPSDLLARRPDIAQSEARLAAANADIGVARAAYFPTLRLGGDAGLSANPISAAVTTVAGVAGSLTAPIFDGGRISAGVQNSKAVRDELVANYRGTVLTAFQEAEDALAALTGTEKRLAAYTVAAEQARIAYNLSRERFDAGSIDFLTLLDAQRSLLQAEENLAQSRYDRVAAASQLFKAMGGGWMN</sequence>
<reference evidence="3" key="2">
    <citation type="journal article" date="2023" name="Syst. Appl. Microbiol.">
        <title>Govania unica gen. nov., sp. nov., a rare biosphere bacterium that represents a novel family in the class Alphaproteobacteria.</title>
        <authorList>
            <person name="Vandamme P."/>
            <person name="Peeters C."/>
            <person name="Hettiarachchi A."/>
            <person name="Cnockaert M."/>
            <person name="Carlier A."/>
        </authorList>
    </citation>
    <scope>NUCLEOTIDE SEQUENCE</scope>
    <source>
        <strain evidence="3">LMG 31809</strain>
    </source>
</reference>
<dbReference type="PANTHER" id="PTHR30203:SF33">
    <property type="entry name" value="BLR4455 PROTEIN"/>
    <property type="match status" value="1"/>
</dbReference>
<proteinExistence type="inferred from homology"/>
<keyword evidence="2" id="KW-1134">Transmembrane beta strand</keyword>
<dbReference type="GO" id="GO:0015562">
    <property type="term" value="F:efflux transmembrane transporter activity"/>
    <property type="evidence" value="ECO:0007669"/>
    <property type="project" value="InterPro"/>
</dbReference>
<keyword evidence="2" id="KW-0449">Lipoprotein</keyword>
<evidence type="ECO:0000256" key="1">
    <source>
        <dbReference type="ARBA" id="ARBA00007613"/>
    </source>
</evidence>
<dbReference type="InterPro" id="IPR010131">
    <property type="entry name" value="MdtP/NodT-like"/>
</dbReference>
<dbReference type="EMBL" id="JANWOI010000003">
    <property type="protein sequence ID" value="MDA5194006.1"/>
    <property type="molecule type" value="Genomic_DNA"/>
</dbReference>
<dbReference type="NCBIfam" id="TIGR01845">
    <property type="entry name" value="outer_NodT"/>
    <property type="match status" value="1"/>
</dbReference>
<dbReference type="SUPFAM" id="SSF56954">
    <property type="entry name" value="Outer membrane efflux proteins (OEP)"/>
    <property type="match status" value="1"/>
</dbReference>
<dbReference type="Gene3D" id="1.20.1600.10">
    <property type="entry name" value="Outer membrane efflux proteins (OEP)"/>
    <property type="match status" value="1"/>
</dbReference>
<keyword evidence="4" id="KW-1185">Reference proteome</keyword>
<keyword evidence="2" id="KW-0564">Palmitate</keyword>
<comment type="subcellular location">
    <subcellularLocation>
        <location evidence="2">Cell membrane</location>
        <topology evidence="2">Lipid-anchor</topology>
    </subcellularLocation>
</comment>
<dbReference type="PANTHER" id="PTHR30203">
    <property type="entry name" value="OUTER MEMBRANE CATION EFFLUX PROTEIN"/>
    <property type="match status" value="1"/>
</dbReference>
<gene>
    <name evidence="3" type="ORF">NYP16_08585</name>
</gene>
<dbReference type="Gene3D" id="2.20.200.10">
    <property type="entry name" value="Outer membrane efflux proteins (OEP)"/>
    <property type="match status" value="1"/>
</dbReference>
<dbReference type="GO" id="GO:0005886">
    <property type="term" value="C:plasma membrane"/>
    <property type="evidence" value="ECO:0007669"/>
    <property type="project" value="UniProtKB-SubCell"/>
</dbReference>
<dbReference type="InterPro" id="IPR003423">
    <property type="entry name" value="OMP_efflux"/>
</dbReference>
<comment type="similarity">
    <text evidence="1 2">Belongs to the outer membrane factor (OMF) (TC 1.B.17) family.</text>
</comment>